<dbReference type="InterPro" id="IPR036457">
    <property type="entry name" value="PPM-type-like_dom_sf"/>
</dbReference>
<evidence type="ECO:0000259" key="1">
    <source>
        <dbReference type="Pfam" id="PF13672"/>
    </source>
</evidence>
<dbReference type="SUPFAM" id="SSF81606">
    <property type="entry name" value="PP2C-like"/>
    <property type="match status" value="1"/>
</dbReference>
<evidence type="ECO:0000313" key="2">
    <source>
        <dbReference type="EMBL" id="GCE59570.1"/>
    </source>
</evidence>
<name>A0A402DBK9_MICAE</name>
<evidence type="ECO:0000313" key="3">
    <source>
        <dbReference type="Proteomes" id="UP000289660"/>
    </source>
</evidence>
<dbReference type="EMBL" id="BIFY01000018">
    <property type="protein sequence ID" value="GCE59570.1"/>
    <property type="molecule type" value="Genomic_DNA"/>
</dbReference>
<comment type="caution">
    <text evidence="2">The sequence shown here is derived from an EMBL/GenBank/DDBJ whole genome shotgun (WGS) entry which is preliminary data.</text>
</comment>
<gene>
    <name evidence="2" type="ORF">MiAbB_01488</name>
</gene>
<sequence length="127" mass="14145">MADGAGSAKHSDLGAKITVEAALHFLEENLEKTAFAATETEAELKEIFRRLLAYVQQTLQEEAEKEQLDINDLATTLLVVLVTSKRLAAMQIGDVFIVFKPLGGNYQLLLQPDKGEWGNNQRNFIIR</sequence>
<dbReference type="Proteomes" id="UP000289660">
    <property type="component" value="Unassembled WGS sequence"/>
</dbReference>
<dbReference type="InterPro" id="IPR001932">
    <property type="entry name" value="PPM-type_phosphatase-like_dom"/>
</dbReference>
<dbReference type="Gene3D" id="3.60.40.10">
    <property type="entry name" value="PPM-type phosphatase domain"/>
    <property type="match status" value="1"/>
</dbReference>
<reference evidence="3" key="1">
    <citation type="submission" date="2018-12" db="EMBL/GenBank/DDBJ databases">
        <title>Genome sequence of Microcystis aeruginosa NIES-4285.</title>
        <authorList>
            <person name="Tanabe Y."/>
        </authorList>
    </citation>
    <scope>NUCLEOTIDE SEQUENCE [LARGE SCALE GENOMIC DNA]</scope>
    <source>
        <strain evidence="3">NIES-4285</strain>
    </source>
</reference>
<protein>
    <recommendedName>
        <fullName evidence="1">PPM-type phosphatase domain-containing protein</fullName>
    </recommendedName>
</protein>
<feature type="domain" description="PPM-type phosphatase" evidence="1">
    <location>
        <begin position="1"/>
        <end position="120"/>
    </location>
</feature>
<dbReference type="AlphaFoldDB" id="A0A402DBK9"/>
<dbReference type="Pfam" id="PF13672">
    <property type="entry name" value="PP2C_2"/>
    <property type="match status" value="1"/>
</dbReference>
<accession>A0A402DBK9</accession>
<organism evidence="2 3">
    <name type="scientific">Microcystis aeruginosa NIES-4285</name>
    <dbReference type="NCBI Taxonomy" id="2497681"/>
    <lineage>
        <taxon>Bacteria</taxon>
        <taxon>Bacillati</taxon>
        <taxon>Cyanobacteriota</taxon>
        <taxon>Cyanophyceae</taxon>
        <taxon>Oscillatoriophycideae</taxon>
        <taxon>Chroococcales</taxon>
        <taxon>Microcystaceae</taxon>
        <taxon>Microcystis</taxon>
    </lineage>
</organism>
<proteinExistence type="predicted"/>